<evidence type="ECO:0000313" key="4">
    <source>
        <dbReference type="EMBL" id="AOZ46647.1"/>
    </source>
</evidence>
<dbReference type="Gene3D" id="3.30.470.20">
    <property type="entry name" value="ATP-grasp fold, B domain"/>
    <property type="match status" value="1"/>
</dbReference>
<evidence type="ECO:0000313" key="3">
    <source>
        <dbReference type="EMBL" id="AMS05165.1"/>
    </source>
</evidence>
<proteinExistence type="predicted"/>
<evidence type="ECO:0000313" key="6">
    <source>
        <dbReference type="Proteomes" id="UP000178666"/>
    </source>
</evidence>
<dbReference type="InterPro" id="IPR051549">
    <property type="entry name" value="PEP_Utilizing_Enz"/>
</dbReference>
<evidence type="ECO:0000259" key="2">
    <source>
        <dbReference type="Pfam" id="PF01326"/>
    </source>
</evidence>
<reference evidence="4 6" key="1">
    <citation type="journal article" date="2016" name="Plant Dis.">
        <title>Improved production of propionic acid using genome shuffling.</title>
        <authorList>
            <person name="Luna-Flores C.H."/>
            <person name="Palfreyman R.W."/>
            <person name="Kromer J.O."/>
            <person name="Nielsen L.K."/>
            <person name="Marcellin E."/>
        </authorList>
    </citation>
    <scope>NUCLEOTIDE SEQUENCE [LARGE SCALE GENOMIC DNA]</scope>
    <source>
        <strain evidence="4 6">F3E8</strain>
    </source>
</reference>
<keyword evidence="6" id="KW-1185">Reference proteome</keyword>
<evidence type="ECO:0000259" key="1">
    <source>
        <dbReference type="Pfam" id="PF00391"/>
    </source>
</evidence>
<dbReference type="Proteomes" id="UP000178666">
    <property type="component" value="Chromosome"/>
</dbReference>
<dbReference type="SUPFAM" id="SSF52009">
    <property type="entry name" value="Phosphohistidine domain"/>
    <property type="match status" value="1"/>
</dbReference>
<dbReference type="Gene3D" id="3.50.30.10">
    <property type="entry name" value="Phosphohistidine domain"/>
    <property type="match status" value="1"/>
</dbReference>
<dbReference type="RefSeq" id="WP_062819354.1">
    <property type="nucleotide sequence ID" value="NZ_CP014352.1"/>
</dbReference>
<feature type="domain" description="PEP-utilising enzyme mobile" evidence="1">
    <location>
        <begin position="782"/>
        <end position="852"/>
    </location>
</feature>
<dbReference type="PANTHER" id="PTHR43615:SF1">
    <property type="entry name" value="PPDK_N DOMAIN-CONTAINING PROTEIN"/>
    <property type="match status" value="1"/>
</dbReference>
<protein>
    <recommendedName>
        <fullName evidence="7">Phosphoenolpyruvate synthase</fullName>
    </recommendedName>
</protein>
<dbReference type="GO" id="GO:0005524">
    <property type="term" value="F:ATP binding"/>
    <property type="evidence" value="ECO:0007669"/>
    <property type="project" value="InterPro"/>
</dbReference>
<dbReference type="EMBL" id="CP014352">
    <property type="protein sequence ID" value="AMS05165.1"/>
    <property type="molecule type" value="Genomic_DNA"/>
</dbReference>
<dbReference type="GO" id="GO:0016301">
    <property type="term" value="F:kinase activity"/>
    <property type="evidence" value="ECO:0007669"/>
    <property type="project" value="InterPro"/>
</dbReference>
<dbReference type="InterPro" id="IPR008279">
    <property type="entry name" value="PEP-util_enz_mobile_dom"/>
</dbReference>
<accession>A0AAC8YER9</accession>
<dbReference type="SUPFAM" id="SSF56059">
    <property type="entry name" value="Glutathione synthetase ATP-binding domain-like"/>
    <property type="match status" value="1"/>
</dbReference>
<organism evidence="3 5">
    <name type="scientific">Acidipropionibacterium acidipropionici</name>
    <dbReference type="NCBI Taxonomy" id="1748"/>
    <lineage>
        <taxon>Bacteria</taxon>
        <taxon>Bacillati</taxon>
        <taxon>Actinomycetota</taxon>
        <taxon>Actinomycetes</taxon>
        <taxon>Propionibacteriales</taxon>
        <taxon>Propionibacteriaceae</taxon>
        <taxon>Acidipropionibacterium</taxon>
    </lineage>
</organism>
<dbReference type="InterPro" id="IPR036637">
    <property type="entry name" value="Phosphohistidine_dom_sf"/>
</dbReference>
<dbReference type="Pfam" id="PF00391">
    <property type="entry name" value="PEP-utilizers"/>
    <property type="match status" value="1"/>
</dbReference>
<dbReference type="Proteomes" id="UP000075221">
    <property type="component" value="Chromosome"/>
</dbReference>
<dbReference type="PANTHER" id="PTHR43615">
    <property type="entry name" value="PHOSPHOENOLPYRUVATE SYNTHASE-RELATED"/>
    <property type="match status" value="1"/>
</dbReference>
<sequence length="862" mass="92933">MNLLWFRDISRTDIETVGGKGANLGELTTAGIPVPPGFVLTTDAYRRAITEAGITDRLASLAGSVDPKDPAGTDQTAARIAELFSDVTIPEGIRSDLLAAWSALGTPPVAVRSSATTEDLADASFAGQQETYLYVRGEKAVLDAVRDCWTSLFTARALTYRAERGIGAEDLALAVVIQEMAPADAAGVMFTANPATGRREETLISAAWGLGEAVVSGMVDTDDLVVDTAASVVLSRDTADKAVMVVPDAESGTDRRPVPPLRRSAPVLTDAQALDLAAWGTRIAEHYGAPQDIEWALAGTGFVITQARPIVSLPAPTGPRPTSWPVPRRHAGFFRASIIEQMPDPLSPLFADLAGEHVFPAMDETLTDASGRPGFARGKGMAFITINGYAYYQYGDADMAAMMGKATLMTPRIATKGLGGPRFWRTRALPRYRAVVEEESARDLGSAKARDLLSSAERLSHAGFAYYTAVQTVIPVVVTAETTLTAFCRRVHRAGDPDPASLLFGYDSAPIRTEQSLYDLGTWARQHTALARALLDAGRFPRECPPEVDPGIWTQFEDRLAEHLRRYGHATYTLDLMRPVAADTPDLLWEVFAMYLRGEGTDPTARRDRASKDREAGAERIRGHLSRPIRRTFDRLLGWAQRLAPVREDALAGVGLGWPAARRALRTLGSRLVTAGTLAEPDEVFWLRRDELAELAASLDAGVTTLPTRAAVVDERQRIWRGQALAQPPQMLPERSIWHIWDRFMPARESNDAVLRGIGGSGGTVTSPVRVLTDPSEFATFRPGEILVAAITTPAWTPLFAMAAGVITDIGGPLSHSSIVAREYGIPAVLGTGSATRSLRTGEVVTIDGTAGTVRRADTDRP</sequence>
<dbReference type="InterPro" id="IPR002192">
    <property type="entry name" value="PPDK_AMP/ATP-bd"/>
</dbReference>
<evidence type="ECO:0008006" key="7">
    <source>
        <dbReference type="Google" id="ProtNLM"/>
    </source>
</evidence>
<dbReference type="Pfam" id="PF01326">
    <property type="entry name" value="PPDK_N"/>
    <property type="match status" value="1"/>
</dbReference>
<evidence type="ECO:0000313" key="5">
    <source>
        <dbReference type="Proteomes" id="UP000075221"/>
    </source>
</evidence>
<dbReference type="AlphaFoldDB" id="A0AAC8YER9"/>
<reference evidence="3 5" key="2">
    <citation type="submission" date="2016-02" db="EMBL/GenBank/DDBJ databases">
        <title>Complete Genome Sequence of Propionibacterium acidipropionici ATCC 55737.</title>
        <authorList>
            <person name="Luna Flores C.H."/>
            <person name="Nielsen L.K."/>
            <person name="Marcellin E."/>
        </authorList>
    </citation>
    <scope>NUCLEOTIDE SEQUENCE [LARGE SCALE GENOMIC DNA]</scope>
    <source>
        <strain evidence="3 5">ATCC 55737</strain>
    </source>
</reference>
<feature type="domain" description="Pyruvate phosphate dikinase AMP/ATP-binding" evidence="2">
    <location>
        <begin position="15"/>
        <end position="312"/>
    </location>
</feature>
<dbReference type="Gene3D" id="3.30.1490.20">
    <property type="entry name" value="ATP-grasp fold, A domain"/>
    <property type="match status" value="1"/>
</dbReference>
<dbReference type="InterPro" id="IPR013815">
    <property type="entry name" value="ATP_grasp_subdomain_1"/>
</dbReference>
<dbReference type="EMBL" id="CP015970">
    <property type="protein sequence ID" value="AOZ46647.1"/>
    <property type="molecule type" value="Genomic_DNA"/>
</dbReference>
<gene>
    <name evidence="4" type="ORF">A8L58_07955</name>
    <name evidence="3" type="ORF">AXH35_06490</name>
</gene>
<name>A0AAC8YER9_9ACTN</name>